<dbReference type="InterPro" id="IPR013249">
    <property type="entry name" value="RNA_pol_sigma70_r4_t2"/>
</dbReference>
<accession>A0A1G6J4G2</accession>
<evidence type="ECO:0000256" key="1">
    <source>
        <dbReference type="ARBA" id="ARBA00010641"/>
    </source>
</evidence>
<evidence type="ECO:0000256" key="2">
    <source>
        <dbReference type="ARBA" id="ARBA00023015"/>
    </source>
</evidence>
<dbReference type="Gene3D" id="1.10.1740.10">
    <property type="match status" value="1"/>
</dbReference>
<keyword evidence="4" id="KW-0804">Transcription</keyword>
<gene>
    <name evidence="7" type="ORF">SAMN05216323_101841</name>
</gene>
<dbReference type="GO" id="GO:0016987">
    <property type="term" value="F:sigma factor activity"/>
    <property type="evidence" value="ECO:0007669"/>
    <property type="project" value="UniProtKB-KW"/>
</dbReference>
<evidence type="ECO:0000259" key="5">
    <source>
        <dbReference type="Pfam" id="PF04542"/>
    </source>
</evidence>
<evidence type="ECO:0000259" key="6">
    <source>
        <dbReference type="Pfam" id="PF08281"/>
    </source>
</evidence>
<dbReference type="GO" id="GO:0003677">
    <property type="term" value="F:DNA binding"/>
    <property type="evidence" value="ECO:0007669"/>
    <property type="project" value="InterPro"/>
</dbReference>
<evidence type="ECO:0000313" key="7">
    <source>
        <dbReference type="EMBL" id="SDC13601.1"/>
    </source>
</evidence>
<feature type="domain" description="RNA polymerase sigma factor 70 region 4 type 2" evidence="6">
    <location>
        <begin position="128"/>
        <end position="177"/>
    </location>
</feature>
<dbReference type="NCBIfam" id="TIGR02985">
    <property type="entry name" value="Sig70_bacteroi1"/>
    <property type="match status" value="1"/>
</dbReference>
<dbReference type="InterPro" id="IPR039425">
    <property type="entry name" value="RNA_pol_sigma-70-like"/>
</dbReference>
<reference evidence="7 8" key="1">
    <citation type="submission" date="2016-09" db="EMBL/GenBank/DDBJ databases">
        <authorList>
            <person name="Capua I."/>
            <person name="De Benedictis P."/>
            <person name="Joannis T."/>
            <person name="Lombin L.H."/>
            <person name="Cattoli G."/>
        </authorList>
    </citation>
    <scope>NUCLEOTIDE SEQUENCE [LARGE SCALE GENOMIC DNA]</scope>
    <source>
        <strain evidence="7 8">A7P-90m</strain>
    </source>
</reference>
<dbReference type="CDD" id="cd06171">
    <property type="entry name" value="Sigma70_r4"/>
    <property type="match status" value="1"/>
</dbReference>
<comment type="similarity">
    <text evidence="1">Belongs to the sigma-70 factor family. ECF subfamily.</text>
</comment>
<dbReference type="EMBL" id="FMYP01000018">
    <property type="protein sequence ID" value="SDC13601.1"/>
    <property type="molecule type" value="Genomic_DNA"/>
</dbReference>
<dbReference type="InterPro" id="IPR014284">
    <property type="entry name" value="RNA_pol_sigma-70_dom"/>
</dbReference>
<keyword evidence="3" id="KW-0731">Sigma factor</keyword>
<dbReference type="Gene3D" id="1.10.10.10">
    <property type="entry name" value="Winged helix-like DNA-binding domain superfamily/Winged helix DNA-binding domain"/>
    <property type="match status" value="1"/>
</dbReference>
<proteinExistence type="inferred from homology"/>
<dbReference type="InterPro" id="IPR007627">
    <property type="entry name" value="RNA_pol_sigma70_r2"/>
</dbReference>
<evidence type="ECO:0000256" key="4">
    <source>
        <dbReference type="ARBA" id="ARBA00023163"/>
    </source>
</evidence>
<dbReference type="NCBIfam" id="TIGR02937">
    <property type="entry name" value="sigma70-ECF"/>
    <property type="match status" value="1"/>
</dbReference>
<dbReference type="InterPro" id="IPR013325">
    <property type="entry name" value="RNA_pol_sigma_r2"/>
</dbReference>
<sequence length="198" mass="23178">MSCIHLFYKVQESDVVVGIQIEDEVAFEAVFKAYYTRLCSYAHTMLNDSEEAEEMVQNTFIVLWENRANVDIHTSLKSYLYRAVHNSCLNRIKHLKVRQEHTDYYMHTHEEEVDTTAHTIMGNELQHQISEAVDLLPPQCKRVFTLSRFENLTYAEIAIELGVSVKAVDKQMVRALRILREQLKDYLPLVLLLLLFKK</sequence>
<protein>
    <submittedName>
        <fullName evidence="7">RNA polymerase sigma-70 factor, ECF subfamily</fullName>
    </submittedName>
</protein>
<dbReference type="Proteomes" id="UP000199452">
    <property type="component" value="Unassembled WGS sequence"/>
</dbReference>
<dbReference type="InterPro" id="IPR014327">
    <property type="entry name" value="RNA_pol_sigma70_bacteroid"/>
</dbReference>
<dbReference type="GO" id="GO:0006352">
    <property type="term" value="P:DNA-templated transcription initiation"/>
    <property type="evidence" value="ECO:0007669"/>
    <property type="project" value="InterPro"/>
</dbReference>
<dbReference type="PANTHER" id="PTHR43133">
    <property type="entry name" value="RNA POLYMERASE ECF-TYPE SIGMA FACTO"/>
    <property type="match status" value="1"/>
</dbReference>
<dbReference type="RefSeq" id="WP_212590510.1">
    <property type="nucleotide sequence ID" value="NZ_FMYP01000018.1"/>
</dbReference>
<feature type="domain" description="RNA polymerase sigma-70 region 2" evidence="5">
    <location>
        <begin position="31"/>
        <end position="94"/>
    </location>
</feature>
<dbReference type="Pfam" id="PF04542">
    <property type="entry name" value="Sigma70_r2"/>
    <property type="match status" value="1"/>
</dbReference>
<keyword evidence="2" id="KW-0805">Transcription regulation</keyword>
<dbReference type="PANTHER" id="PTHR43133:SF46">
    <property type="entry name" value="RNA POLYMERASE SIGMA-70 FACTOR ECF SUBFAMILY"/>
    <property type="match status" value="1"/>
</dbReference>
<dbReference type="InterPro" id="IPR036388">
    <property type="entry name" value="WH-like_DNA-bd_sf"/>
</dbReference>
<evidence type="ECO:0000313" key="8">
    <source>
        <dbReference type="Proteomes" id="UP000199452"/>
    </source>
</evidence>
<dbReference type="STRING" id="1640674.SAMN05216323_101841"/>
<name>A0A1G6J4G2_9BACT</name>
<dbReference type="Pfam" id="PF08281">
    <property type="entry name" value="Sigma70_r4_2"/>
    <property type="match status" value="1"/>
</dbReference>
<evidence type="ECO:0000256" key="3">
    <source>
        <dbReference type="ARBA" id="ARBA00023082"/>
    </source>
</evidence>
<dbReference type="AlphaFoldDB" id="A0A1G6J4G2"/>
<dbReference type="SUPFAM" id="SSF88946">
    <property type="entry name" value="Sigma2 domain of RNA polymerase sigma factors"/>
    <property type="match status" value="1"/>
</dbReference>
<dbReference type="InterPro" id="IPR013324">
    <property type="entry name" value="RNA_pol_sigma_r3/r4-like"/>
</dbReference>
<organism evidence="7 8">
    <name type="scientific">Williamwhitmania taraxaci</name>
    <dbReference type="NCBI Taxonomy" id="1640674"/>
    <lineage>
        <taxon>Bacteria</taxon>
        <taxon>Pseudomonadati</taxon>
        <taxon>Bacteroidota</taxon>
        <taxon>Bacteroidia</taxon>
        <taxon>Bacteroidales</taxon>
        <taxon>Williamwhitmaniaceae</taxon>
        <taxon>Williamwhitmania</taxon>
    </lineage>
</organism>
<keyword evidence="8" id="KW-1185">Reference proteome</keyword>
<dbReference type="SUPFAM" id="SSF88659">
    <property type="entry name" value="Sigma3 and sigma4 domains of RNA polymerase sigma factors"/>
    <property type="match status" value="1"/>
</dbReference>